<gene>
    <name evidence="8" type="ORF">GL567_05120</name>
</gene>
<keyword evidence="2" id="KW-0547">Nucleotide-binding</keyword>
<evidence type="ECO:0000313" key="9">
    <source>
        <dbReference type="Proteomes" id="UP000471322"/>
    </source>
</evidence>
<evidence type="ECO:0000256" key="1">
    <source>
        <dbReference type="ARBA" id="ARBA00007913"/>
    </source>
</evidence>
<dbReference type="PANTHER" id="PTHR43788:SF8">
    <property type="entry name" value="DNA-BINDING PROTEIN SMUBP-2"/>
    <property type="match status" value="1"/>
</dbReference>
<keyword evidence="3" id="KW-0378">Hydrolase</keyword>
<feature type="domain" description="DNA2/NAM7 helicase-like C-terminal" evidence="7">
    <location>
        <begin position="749"/>
        <end position="906"/>
    </location>
</feature>
<dbReference type="InterPro" id="IPR041677">
    <property type="entry name" value="DNA2/NAM7_AAA_11"/>
</dbReference>
<evidence type="ECO:0000256" key="5">
    <source>
        <dbReference type="ARBA" id="ARBA00022840"/>
    </source>
</evidence>
<dbReference type="GO" id="GO:0016787">
    <property type="term" value="F:hydrolase activity"/>
    <property type="evidence" value="ECO:0007669"/>
    <property type="project" value="UniProtKB-KW"/>
</dbReference>
<accession>A0A6N6BFD9</accession>
<evidence type="ECO:0000313" key="8">
    <source>
        <dbReference type="EMBL" id="EDP6814950.1"/>
    </source>
</evidence>
<reference evidence="8 9" key="1">
    <citation type="submission" date="2019-11" db="EMBL/GenBank/DDBJ databases">
        <authorList>
            <consortium name="PulseNet: The National Subtyping Network for Foodborne Disease Surveillance"/>
            <person name="Tarr C.L."/>
            <person name="Trees E."/>
            <person name="Katz L.S."/>
            <person name="Carleton-Romer H.A."/>
            <person name="Stroika S."/>
            <person name="Kucerova Z."/>
            <person name="Roache K.F."/>
            <person name="Sabol A.L."/>
            <person name="Besser J."/>
            <person name="Gerner-Smidt P."/>
        </authorList>
    </citation>
    <scope>NUCLEOTIDE SEQUENCE [LARGE SCALE GENOMIC DNA]</scope>
    <source>
        <strain evidence="8 9">PNUSAC013627</strain>
    </source>
</reference>
<dbReference type="Pfam" id="PF13087">
    <property type="entry name" value="AAA_12"/>
    <property type="match status" value="1"/>
</dbReference>
<dbReference type="GO" id="GO:0005524">
    <property type="term" value="F:ATP binding"/>
    <property type="evidence" value="ECO:0007669"/>
    <property type="project" value="UniProtKB-KW"/>
</dbReference>
<evidence type="ECO:0000259" key="6">
    <source>
        <dbReference type="Pfam" id="PF13086"/>
    </source>
</evidence>
<proteinExistence type="inferred from homology"/>
<dbReference type="InterPro" id="IPR041679">
    <property type="entry name" value="DNA2/NAM7-like_C"/>
</dbReference>
<evidence type="ECO:0000256" key="4">
    <source>
        <dbReference type="ARBA" id="ARBA00022806"/>
    </source>
</evidence>
<evidence type="ECO:0000256" key="3">
    <source>
        <dbReference type="ARBA" id="ARBA00022801"/>
    </source>
</evidence>
<comment type="similarity">
    <text evidence="1">Belongs to the DNA2/NAM7 helicase family.</text>
</comment>
<dbReference type="SUPFAM" id="SSF52540">
    <property type="entry name" value="P-loop containing nucleoside triphosphate hydrolases"/>
    <property type="match status" value="1"/>
</dbReference>
<organism evidence="8 9">
    <name type="scientific">Campylobacter lari</name>
    <dbReference type="NCBI Taxonomy" id="201"/>
    <lineage>
        <taxon>Bacteria</taxon>
        <taxon>Pseudomonadati</taxon>
        <taxon>Campylobacterota</taxon>
        <taxon>Epsilonproteobacteria</taxon>
        <taxon>Campylobacterales</taxon>
        <taxon>Campylobacteraceae</taxon>
        <taxon>Campylobacter</taxon>
    </lineage>
</organism>
<evidence type="ECO:0000259" key="7">
    <source>
        <dbReference type="Pfam" id="PF13087"/>
    </source>
</evidence>
<evidence type="ECO:0000256" key="2">
    <source>
        <dbReference type="ARBA" id="ARBA00022741"/>
    </source>
</evidence>
<sequence length="926" mass="108555">MNNNILRYLLFVEYLTPQSVKKIPNSFDINTTTFNINDCIKNNIENIYKEFKEKHKNTEDYSLEIIIQGAIYENKILYEKIIEKFNILETSESHNEQNQEYASFVLTFNGKLNFKHQESIIKFDEFNLKSHKNFTPIIDDKFYFNSAKFYLSTAPWIAYNIDNIDLPYHYFTDLSQEIAKDLFWLPKNISIEEFYSQTLEIIKHKFPLFGEKLRISINFIKDTNENVFLNSFYIQDLTSIIDNYNKSKFTMINKYLNNNPTHRIDLNENLLDVLESYINELTLSSFASKFALMYSQQFAVNKILKMHKEHNEIYSINGPPGTGKTTLIKDIIAGIITQRAIEISKLNCGEILKKEGEIYKLNKKLQGYEIILASSNNKAVENISKEIPNNNSIDNDYIEKLDYFSEIATNYLNFPTNSTKNKVKAWGFICGILGNKSNKNSFINYALKDFKTKEGEFIGLINYINNNKSSRENFDKAKYEFNEALYKVKKLLYNNKKYKNIIHEIKTFYKLKQRKKLFYNIIYLYKVLKHKIIGKDYKKDIENNIALINEIFYLNDTENREKSSFFMIENDTKTELFEARNSLFIKALNLHKAAILYNNDKFKHNLEKFSSILENNDFKNLSRNDVLEIWKSLFFIIPSVSSTYASFGTCFKDIKHNEFGYLISDESGQSTITSAIGAIYRAKKAIIIGDPLQLEPIINIPNNINNFLMNKFNIDQNFNIKEVSLQSRCDFFQKYGMNITNKIWVGSPLRVHNRCDMPIFKLSNQIAYNNMMIYGKKQKENILELKNTWYDIKEEDFNGNCNEKEMEYLNILLDKITLDYNNIKIGIITPFIDIKQKLQNIHKKYKILDYDKIGTIHTMQGKEADMIILILGGSSDGARNWVAAKPNLINVALTRAKIAIYIIGNKEKYTQLKYFEYLKDMYTITP</sequence>
<name>A0A6N6BFD9_CAMLA</name>
<dbReference type="EMBL" id="AANNSE010000005">
    <property type="protein sequence ID" value="EDP6814950.1"/>
    <property type="molecule type" value="Genomic_DNA"/>
</dbReference>
<protein>
    <recommendedName>
        <fullName evidence="10">DNA helicase</fullName>
    </recommendedName>
</protein>
<dbReference type="GO" id="GO:0043139">
    <property type="term" value="F:5'-3' DNA helicase activity"/>
    <property type="evidence" value="ECO:0007669"/>
    <property type="project" value="TreeGrafter"/>
</dbReference>
<dbReference type="InterPro" id="IPR027417">
    <property type="entry name" value="P-loop_NTPase"/>
</dbReference>
<dbReference type="RefSeq" id="WP_214098520.1">
    <property type="nucleotide sequence ID" value="NZ_JAHCYN010000005.1"/>
</dbReference>
<dbReference type="Proteomes" id="UP000471322">
    <property type="component" value="Unassembled WGS sequence"/>
</dbReference>
<dbReference type="AlphaFoldDB" id="A0A6N6BFD9"/>
<keyword evidence="4" id="KW-0347">Helicase</keyword>
<dbReference type="Gene3D" id="3.40.50.300">
    <property type="entry name" value="P-loop containing nucleotide triphosphate hydrolases"/>
    <property type="match status" value="2"/>
</dbReference>
<dbReference type="InterPro" id="IPR050534">
    <property type="entry name" value="Coronavir_polyprotein_1ab"/>
</dbReference>
<feature type="domain" description="DNA2/NAM7 helicase helicase" evidence="6">
    <location>
        <begin position="296"/>
        <end position="698"/>
    </location>
</feature>
<comment type="caution">
    <text evidence="8">The sequence shown here is derived from an EMBL/GenBank/DDBJ whole genome shotgun (WGS) entry which is preliminary data.</text>
</comment>
<keyword evidence="5" id="KW-0067">ATP-binding</keyword>
<evidence type="ECO:0008006" key="10">
    <source>
        <dbReference type="Google" id="ProtNLM"/>
    </source>
</evidence>
<dbReference type="PANTHER" id="PTHR43788">
    <property type="entry name" value="DNA2/NAM7 HELICASE FAMILY MEMBER"/>
    <property type="match status" value="1"/>
</dbReference>
<dbReference type="Pfam" id="PF13086">
    <property type="entry name" value="AAA_11"/>
    <property type="match status" value="1"/>
</dbReference>